<feature type="compositionally biased region" description="Basic and acidic residues" evidence="1">
    <location>
        <begin position="26"/>
        <end position="51"/>
    </location>
</feature>
<protein>
    <recommendedName>
        <fullName evidence="4">C2H2-type domain-containing protein</fullName>
    </recommendedName>
</protein>
<sequence length="240" mass="26012">MRFFLLGVNVLNDEEEEETAQGATHTRLEAGPEATGRSDCRTGQLEEHESEGLSEPSSDAVSKATVEWQRTSPRGLLLLSRSGSALARSFISAEEQSLSARPKVSPTVFLSCTVVGCNQVFSDEREWAEHTRGRLCLPEEARSKYARGMRSEAAPRVVRSPSCPYPGCGARRREQEAPVFAVQAGVPSAGRPGEAPEGGEGDVQVLGETGRVVYRNWDSVAREGEDERSGVCETSLTLID</sequence>
<feature type="region of interest" description="Disordered" evidence="1">
    <location>
        <begin position="186"/>
        <end position="205"/>
    </location>
</feature>
<dbReference type="EMBL" id="JARUPT010000849">
    <property type="protein sequence ID" value="KAK0368446.1"/>
    <property type="molecule type" value="Genomic_DNA"/>
</dbReference>
<reference evidence="2" key="1">
    <citation type="submission" date="2023-04" db="EMBL/GenBank/DDBJ databases">
        <title>Colletotrichum limetticola genome sequence.</title>
        <authorList>
            <person name="Baroncelli R."/>
        </authorList>
    </citation>
    <scope>NUCLEOTIDE SEQUENCE</scope>
    <source>
        <strain evidence="2">KLA-Anderson</strain>
    </source>
</reference>
<evidence type="ECO:0000313" key="2">
    <source>
        <dbReference type="EMBL" id="KAK0368446.1"/>
    </source>
</evidence>
<organism evidence="2 3">
    <name type="scientific">Colletotrichum limetticola</name>
    <dbReference type="NCBI Taxonomy" id="1209924"/>
    <lineage>
        <taxon>Eukaryota</taxon>
        <taxon>Fungi</taxon>
        <taxon>Dikarya</taxon>
        <taxon>Ascomycota</taxon>
        <taxon>Pezizomycotina</taxon>
        <taxon>Sordariomycetes</taxon>
        <taxon>Hypocreomycetidae</taxon>
        <taxon>Glomerellales</taxon>
        <taxon>Glomerellaceae</taxon>
        <taxon>Colletotrichum</taxon>
        <taxon>Colletotrichum acutatum species complex</taxon>
    </lineage>
</organism>
<dbReference type="Proteomes" id="UP001169217">
    <property type="component" value="Unassembled WGS sequence"/>
</dbReference>
<keyword evidence="3" id="KW-1185">Reference proteome</keyword>
<evidence type="ECO:0008006" key="4">
    <source>
        <dbReference type="Google" id="ProtNLM"/>
    </source>
</evidence>
<gene>
    <name evidence="2" type="ORF">CLIM01_14199</name>
</gene>
<accession>A0ABQ9PDE3</accession>
<comment type="caution">
    <text evidence="2">The sequence shown here is derived from an EMBL/GenBank/DDBJ whole genome shotgun (WGS) entry which is preliminary data.</text>
</comment>
<evidence type="ECO:0000313" key="3">
    <source>
        <dbReference type="Proteomes" id="UP001169217"/>
    </source>
</evidence>
<feature type="region of interest" description="Disordered" evidence="1">
    <location>
        <begin position="14"/>
        <end position="64"/>
    </location>
</feature>
<evidence type="ECO:0000256" key="1">
    <source>
        <dbReference type="SAM" id="MobiDB-lite"/>
    </source>
</evidence>
<proteinExistence type="predicted"/>
<name>A0ABQ9PDE3_9PEZI</name>